<dbReference type="EMBL" id="JACIEN010000009">
    <property type="protein sequence ID" value="MBB4019880.1"/>
    <property type="molecule type" value="Genomic_DNA"/>
</dbReference>
<organism evidence="1 2">
    <name type="scientific">Chelatococcus caeni</name>
    <dbReference type="NCBI Taxonomy" id="1348468"/>
    <lineage>
        <taxon>Bacteria</taxon>
        <taxon>Pseudomonadati</taxon>
        <taxon>Pseudomonadota</taxon>
        <taxon>Alphaproteobacteria</taxon>
        <taxon>Hyphomicrobiales</taxon>
        <taxon>Chelatococcaceae</taxon>
        <taxon>Chelatococcus</taxon>
    </lineage>
</organism>
<accession>A0A840C443</accession>
<dbReference type="AlphaFoldDB" id="A0A840C443"/>
<proteinExistence type="predicted"/>
<name>A0A840C443_9HYPH</name>
<evidence type="ECO:0000313" key="1">
    <source>
        <dbReference type="EMBL" id="MBB4019880.1"/>
    </source>
</evidence>
<protein>
    <submittedName>
        <fullName evidence="1">Uncharacterized protein</fullName>
    </submittedName>
</protein>
<dbReference type="RefSeq" id="WP_183318706.1">
    <property type="nucleotide sequence ID" value="NZ_JACIEN010000009.1"/>
</dbReference>
<sequence length="252" mass="28607">MATRRVPDREAAKAARFTHQIVEHFRSDPQLAKSHAETRNGHVVKVLCWLALLRDAQNRSLPLPPRPRVTCEEAQWQHFRESHPRQAAHMLPGQIMVDGRYPWLYLKDAAHARDLQLLFAEVRALPANFNKADSAAEGKGLTEAFRAAGEYVLHGRGPLRQDITAAYRTLWVPGARAAYAAAEEQKRSRPSVPSPVYDLERNIVNLDEIEEAGQSQWDVHDQIRILMRYGASLDEAPPELRPHKMDEILGRP</sequence>
<reference evidence="1 2" key="1">
    <citation type="submission" date="2020-08" db="EMBL/GenBank/DDBJ databases">
        <title>Genomic Encyclopedia of Type Strains, Phase IV (KMG-IV): sequencing the most valuable type-strain genomes for metagenomic binning, comparative biology and taxonomic classification.</title>
        <authorList>
            <person name="Goeker M."/>
        </authorList>
    </citation>
    <scope>NUCLEOTIDE SEQUENCE [LARGE SCALE GENOMIC DNA]</scope>
    <source>
        <strain evidence="1 2">DSM 103737</strain>
    </source>
</reference>
<comment type="caution">
    <text evidence="1">The sequence shown here is derived from an EMBL/GenBank/DDBJ whole genome shotgun (WGS) entry which is preliminary data.</text>
</comment>
<gene>
    <name evidence="1" type="ORF">GGR16_004940</name>
</gene>
<dbReference type="Proteomes" id="UP000577362">
    <property type="component" value="Unassembled WGS sequence"/>
</dbReference>
<keyword evidence="2" id="KW-1185">Reference proteome</keyword>
<evidence type="ECO:0000313" key="2">
    <source>
        <dbReference type="Proteomes" id="UP000577362"/>
    </source>
</evidence>